<comment type="caution">
    <text evidence="2">The sequence shown here is derived from an EMBL/GenBank/DDBJ whole genome shotgun (WGS) entry which is preliminary data.</text>
</comment>
<feature type="region of interest" description="Disordered" evidence="1">
    <location>
        <begin position="68"/>
        <end position="89"/>
    </location>
</feature>
<organism evidence="2 3">
    <name type="scientific">Nepenthes gracilis</name>
    <name type="common">Slender pitcher plant</name>
    <dbReference type="NCBI Taxonomy" id="150966"/>
    <lineage>
        <taxon>Eukaryota</taxon>
        <taxon>Viridiplantae</taxon>
        <taxon>Streptophyta</taxon>
        <taxon>Embryophyta</taxon>
        <taxon>Tracheophyta</taxon>
        <taxon>Spermatophyta</taxon>
        <taxon>Magnoliopsida</taxon>
        <taxon>eudicotyledons</taxon>
        <taxon>Gunneridae</taxon>
        <taxon>Pentapetalae</taxon>
        <taxon>Caryophyllales</taxon>
        <taxon>Nepenthaceae</taxon>
        <taxon>Nepenthes</taxon>
    </lineage>
</organism>
<sequence>MKWIVVSPILSNSWTGSRLCFPRLTLKSSSSTEAVSSVDGSALAMIHCTAVQFPVVSLNDKAGMVIMSEEGKEDKSRKEPVNKDVESLC</sequence>
<gene>
    <name evidence="2" type="ORF">Nepgr_010002</name>
</gene>
<name>A0AAD3SCG5_NEPGR</name>
<evidence type="ECO:0000313" key="2">
    <source>
        <dbReference type="EMBL" id="GMH08162.1"/>
    </source>
</evidence>
<proteinExistence type="predicted"/>
<accession>A0AAD3SCG5</accession>
<keyword evidence="3" id="KW-1185">Reference proteome</keyword>
<dbReference type="AlphaFoldDB" id="A0AAD3SCG5"/>
<reference evidence="2" key="1">
    <citation type="submission" date="2023-05" db="EMBL/GenBank/DDBJ databases">
        <title>Nepenthes gracilis genome sequencing.</title>
        <authorList>
            <person name="Fukushima K."/>
        </authorList>
    </citation>
    <scope>NUCLEOTIDE SEQUENCE</scope>
    <source>
        <strain evidence="2">SING2019-196</strain>
    </source>
</reference>
<evidence type="ECO:0000256" key="1">
    <source>
        <dbReference type="SAM" id="MobiDB-lite"/>
    </source>
</evidence>
<dbReference type="Proteomes" id="UP001279734">
    <property type="component" value="Unassembled WGS sequence"/>
</dbReference>
<feature type="compositionally biased region" description="Basic and acidic residues" evidence="1">
    <location>
        <begin position="69"/>
        <end position="89"/>
    </location>
</feature>
<evidence type="ECO:0000313" key="3">
    <source>
        <dbReference type="Proteomes" id="UP001279734"/>
    </source>
</evidence>
<protein>
    <submittedName>
        <fullName evidence="2">Uncharacterized protein</fullName>
    </submittedName>
</protein>
<dbReference type="EMBL" id="BSYO01000008">
    <property type="protein sequence ID" value="GMH08162.1"/>
    <property type="molecule type" value="Genomic_DNA"/>
</dbReference>